<keyword evidence="1" id="KW-0812">Transmembrane</keyword>
<feature type="transmembrane region" description="Helical" evidence="1">
    <location>
        <begin position="12"/>
        <end position="40"/>
    </location>
</feature>
<proteinExistence type="predicted"/>
<evidence type="ECO:0000313" key="3">
    <source>
        <dbReference type="Proteomes" id="UP000278031"/>
    </source>
</evidence>
<keyword evidence="1" id="KW-0472">Membrane</keyword>
<reference evidence="2 3" key="1">
    <citation type="submission" date="2018-06" db="EMBL/GenBank/DDBJ databases">
        <title>Extensive metabolic versatility and redundancy in microbially diverse, dynamic hydrothermal sediments.</title>
        <authorList>
            <person name="Dombrowski N."/>
            <person name="Teske A."/>
            <person name="Baker B.J."/>
        </authorList>
    </citation>
    <scope>NUCLEOTIDE SEQUENCE [LARGE SCALE GENOMIC DNA]</scope>
    <source>
        <strain evidence="2">B51_G17</strain>
    </source>
</reference>
<evidence type="ECO:0000256" key="1">
    <source>
        <dbReference type="SAM" id="Phobius"/>
    </source>
</evidence>
<keyword evidence="1" id="KW-1133">Transmembrane helix</keyword>
<dbReference type="PROSITE" id="PS51257">
    <property type="entry name" value="PROKAR_LIPOPROTEIN"/>
    <property type="match status" value="1"/>
</dbReference>
<feature type="transmembrane region" description="Helical" evidence="1">
    <location>
        <begin position="60"/>
        <end position="78"/>
    </location>
</feature>
<dbReference type="EMBL" id="QMWP01000104">
    <property type="protein sequence ID" value="RLG69833.1"/>
    <property type="molecule type" value="Genomic_DNA"/>
</dbReference>
<feature type="transmembrane region" description="Helical" evidence="1">
    <location>
        <begin position="115"/>
        <end position="134"/>
    </location>
</feature>
<evidence type="ECO:0000313" key="2">
    <source>
        <dbReference type="EMBL" id="RLG69833.1"/>
    </source>
</evidence>
<sequence length="142" mass="15383">MPARKRKDLTSLCFDILLLAIAAIIACGIVFSSLEFLASIICGVFSGDAESCSYDFGESFVGSIPIAFAILLGSHILHKRLSKRGFILTAIAFLCVPVFVHGIIIGYSAGEFLELIFSSLLGVMLSSELIFDMYKNVFKTST</sequence>
<dbReference type="AlphaFoldDB" id="A0A497JHG6"/>
<accession>A0A497JHG6</accession>
<comment type="caution">
    <text evidence="2">The sequence shown here is derived from an EMBL/GenBank/DDBJ whole genome shotgun (WGS) entry which is preliminary data.</text>
</comment>
<feature type="transmembrane region" description="Helical" evidence="1">
    <location>
        <begin position="85"/>
        <end position="109"/>
    </location>
</feature>
<organism evidence="2 3">
    <name type="scientific">Candidatus Iainarchaeum sp</name>
    <dbReference type="NCBI Taxonomy" id="3101447"/>
    <lineage>
        <taxon>Archaea</taxon>
        <taxon>Candidatus Iainarchaeota</taxon>
        <taxon>Candidatus Iainarchaeia</taxon>
        <taxon>Candidatus Iainarchaeales</taxon>
        <taxon>Candidatus Iainarchaeaceae</taxon>
        <taxon>Candidatus Iainarchaeum</taxon>
    </lineage>
</organism>
<protein>
    <submittedName>
        <fullName evidence="2">Uncharacterized protein</fullName>
    </submittedName>
</protein>
<name>A0A497JHG6_9ARCH</name>
<dbReference type="Proteomes" id="UP000278031">
    <property type="component" value="Unassembled WGS sequence"/>
</dbReference>
<gene>
    <name evidence="2" type="ORF">DRO04_02760</name>
</gene>